<organism evidence="1 2">
    <name type="scientific">Flavobacterium flavipigmentatum</name>
    <dbReference type="NCBI Taxonomy" id="2893884"/>
    <lineage>
        <taxon>Bacteria</taxon>
        <taxon>Pseudomonadati</taxon>
        <taxon>Bacteroidota</taxon>
        <taxon>Flavobacteriia</taxon>
        <taxon>Flavobacteriales</taxon>
        <taxon>Flavobacteriaceae</taxon>
        <taxon>Flavobacterium</taxon>
    </lineage>
</organism>
<gene>
    <name evidence="1" type="ORF">SGQ44_12110</name>
</gene>
<evidence type="ECO:0000313" key="1">
    <source>
        <dbReference type="EMBL" id="MDX6186509.1"/>
    </source>
</evidence>
<sequence length="45" mass="5009">MHLAPVHALVYGFSVKDLKALSESLRTRFLGNRPANEDTAARAKR</sequence>
<comment type="caution">
    <text evidence="1">The sequence shown here is derived from an EMBL/GenBank/DDBJ whole genome shotgun (WGS) entry which is preliminary data.</text>
</comment>
<reference evidence="1" key="1">
    <citation type="submission" date="2023-11" db="EMBL/GenBank/DDBJ databases">
        <title>Unpublished Manusciprt.</title>
        <authorList>
            <person name="Saticioglu I.B."/>
            <person name="Ay H."/>
            <person name="Ajmi N."/>
            <person name="Altun S."/>
            <person name="Duman M."/>
        </authorList>
    </citation>
    <scope>NUCLEOTIDE SEQUENCE</scope>
    <source>
        <strain evidence="1">Fl-77</strain>
    </source>
</reference>
<name>A0AAJ2VYR6_9FLAO</name>
<dbReference type="AlphaFoldDB" id="A0AAJ2VYR6"/>
<protein>
    <submittedName>
        <fullName evidence="1">Uncharacterized protein</fullName>
    </submittedName>
</protein>
<dbReference type="EMBL" id="JAWXVH010000005">
    <property type="protein sequence ID" value="MDX6186509.1"/>
    <property type="molecule type" value="Genomic_DNA"/>
</dbReference>
<proteinExistence type="predicted"/>
<evidence type="ECO:0000313" key="2">
    <source>
        <dbReference type="Proteomes" id="UP001270053"/>
    </source>
</evidence>
<accession>A0AAJ2VYR6</accession>
<dbReference type="Proteomes" id="UP001270053">
    <property type="component" value="Unassembled WGS sequence"/>
</dbReference>